<dbReference type="Pfam" id="PF07712">
    <property type="entry name" value="SURNod19"/>
    <property type="match status" value="1"/>
</dbReference>
<dbReference type="AlphaFoldDB" id="A0AAN9PMQ2"/>
<feature type="signal peptide" evidence="1">
    <location>
        <begin position="1"/>
        <end position="28"/>
    </location>
</feature>
<evidence type="ECO:0000256" key="1">
    <source>
        <dbReference type="SAM" id="SignalP"/>
    </source>
</evidence>
<evidence type="ECO:0000313" key="2">
    <source>
        <dbReference type="EMBL" id="KAK7303574.1"/>
    </source>
</evidence>
<protein>
    <recommendedName>
        <fullName evidence="4">Stress up-regulated Nod 19</fullName>
    </recommendedName>
</protein>
<comment type="caution">
    <text evidence="2">The sequence shown here is derived from an EMBL/GenBank/DDBJ whole genome shotgun (WGS) entry which is preliminary data.</text>
</comment>
<sequence>MRLASQDGVFSWLILLLLSCTTLFSSSAFGKTENNTNIAVFLSPKIELSPGLVSNKYYYDVEFPRGHIALKSFNAEVVDEAGNSVPLEETYLHHWVVVKYHQPKNVSHNNSLSGIVVVRNSGLCEDDTLGQYYGLGSETRGTATDIPDPFGIVVGDPAEIPYGYEEKWLINVHAIDTRGVEDRMGCTECRCDLYNVTKDENGKPLSPDYKGGLLCCTDNTKCRLKKGFQGPKRNLYLRYTVKWINWDSFVVPLKIYIVDVTDTLNISKGMVPRHNCKVEYDVEGCRQGHKNSSGCIDVRRTNLPMQTGGYVIYGVGHQHSGAIGSTLYGQDGRVICSSTAIYGNGTEAGNEKGYVVGMSTCYPQPGSVKISNGETLTLEVIYNNTEMHTGVMGLFYYLVAEQLPHQHT</sequence>
<gene>
    <name evidence="2" type="ORF">RJT34_14483</name>
</gene>
<feature type="chain" id="PRO_5043011581" description="Stress up-regulated Nod 19" evidence="1">
    <location>
        <begin position="29"/>
        <end position="408"/>
    </location>
</feature>
<organism evidence="2 3">
    <name type="scientific">Clitoria ternatea</name>
    <name type="common">Butterfly pea</name>
    <dbReference type="NCBI Taxonomy" id="43366"/>
    <lineage>
        <taxon>Eukaryota</taxon>
        <taxon>Viridiplantae</taxon>
        <taxon>Streptophyta</taxon>
        <taxon>Embryophyta</taxon>
        <taxon>Tracheophyta</taxon>
        <taxon>Spermatophyta</taxon>
        <taxon>Magnoliopsida</taxon>
        <taxon>eudicotyledons</taxon>
        <taxon>Gunneridae</taxon>
        <taxon>Pentapetalae</taxon>
        <taxon>rosids</taxon>
        <taxon>fabids</taxon>
        <taxon>Fabales</taxon>
        <taxon>Fabaceae</taxon>
        <taxon>Papilionoideae</taxon>
        <taxon>50 kb inversion clade</taxon>
        <taxon>NPAAA clade</taxon>
        <taxon>indigoferoid/millettioid clade</taxon>
        <taxon>Phaseoleae</taxon>
        <taxon>Clitoria</taxon>
    </lineage>
</organism>
<dbReference type="PANTHER" id="PTHR33390:SF5">
    <property type="entry name" value="STRESS UP-REGULATED NOD 19-RELATED"/>
    <property type="match status" value="1"/>
</dbReference>
<dbReference type="PANTHER" id="PTHR33390">
    <property type="entry name" value="STRESS UP-REGULATED NOD 19 PROTEIN"/>
    <property type="match status" value="1"/>
</dbReference>
<dbReference type="PROSITE" id="PS51257">
    <property type="entry name" value="PROKAR_LIPOPROTEIN"/>
    <property type="match status" value="1"/>
</dbReference>
<keyword evidence="1" id="KW-0732">Signal</keyword>
<proteinExistence type="predicted"/>
<evidence type="ECO:0000313" key="3">
    <source>
        <dbReference type="Proteomes" id="UP001359559"/>
    </source>
</evidence>
<evidence type="ECO:0008006" key="4">
    <source>
        <dbReference type="Google" id="ProtNLM"/>
    </source>
</evidence>
<keyword evidence="3" id="KW-1185">Reference proteome</keyword>
<dbReference type="InterPro" id="IPR011692">
    <property type="entry name" value="Stress_up-reg_Nod19"/>
</dbReference>
<name>A0AAN9PMQ2_CLITE</name>
<dbReference type="EMBL" id="JAYKXN010000003">
    <property type="protein sequence ID" value="KAK7303574.1"/>
    <property type="molecule type" value="Genomic_DNA"/>
</dbReference>
<accession>A0AAN9PMQ2</accession>
<dbReference type="Proteomes" id="UP001359559">
    <property type="component" value="Unassembled WGS sequence"/>
</dbReference>
<reference evidence="2 3" key="1">
    <citation type="submission" date="2024-01" db="EMBL/GenBank/DDBJ databases">
        <title>The genomes of 5 underutilized Papilionoideae crops provide insights into root nodulation and disease resistance.</title>
        <authorList>
            <person name="Yuan L."/>
        </authorList>
    </citation>
    <scope>NUCLEOTIDE SEQUENCE [LARGE SCALE GENOMIC DNA]</scope>
    <source>
        <strain evidence="2">LY-2023</strain>
        <tissue evidence="2">Leaf</tissue>
    </source>
</reference>